<keyword evidence="2" id="KW-1185">Reference proteome</keyword>
<dbReference type="AlphaFoldDB" id="A0A6N8IXS0"/>
<comment type="caution">
    <text evidence="1">The sequence shown here is derived from an EMBL/GenBank/DDBJ whole genome shotgun (WGS) entry which is preliminary data.</text>
</comment>
<dbReference type="Proteomes" id="UP000469385">
    <property type="component" value="Unassembled WGS sequence"/>
</dbReference>
<protein>
    <submittedName>
        <fullName evidence="1">Uncharacterized protein</fullName>
    </submittedName>
</protein>
<reference evidence="1 2" key="1">
    <citation type="submission" date="2019-12" db="EMBL/GenBank/DDBJ databases">
        <authorList>
            <person name="Huq M.A."/>
        </authorList>
    </citation>
    <scope>NUCLEOTIDE SEQUENCE [LARGE SCALE GENOMIC DNA]</scope>
    <source>
        <strain evidence="1 2">MAH-25</strain>
    </source>
</reference>
<accession>A0A6N8IXS0</accession>
<evidence type="ECO:0000313" key="1">
    <source>
        <dbReference type="EMBL" id="MVQ30840.1"/>
    </source>
</evidence>
<organism evidence="1 2">
    <name type="scientific">Ramlibacter pinisoli</name>
    <dbReference type="NCBI Taxonomy" id="2682844"/>
    <lineage>
        <taxon>Bacteria</taxon>
        <taxon>Pseudomonadati</taxon>
        <taxon>Pseudomonadota</taxon>
        <taxon>Betaproteobacteria</taxon>
        <taxon>Burkholderiales</taxon>
        <taxon>Comamonadaceae</taxon>
        <taxon>Ramlibacter</taxon>
    </lineage>
</organism>
<evidence type="ECO:0000313" key="2">
    <source>
        <dbReference type="Proteomes" id="UP000469385"/>
    </source>
</evidence>
<proteinExistence type="predicted"/>
<gene>
    <name evidence="1" type="ORF">GON04_15375</name>
</gene>
<dbReference type="EMBL" id="WSEL01000009">
    <property type="protein sequence ID" value="MVQ30840.1"/>
    <property type="molecule type" value="Genomic_DNA"/>
</dbReference>
<dbReference type="RefSeq" id="WP_157398949.1">
    <property type="nucleotide sequence ID" value="NZ_WSEL01000009.1"/>
</dbReference>
<sequence>MGLTMISLAGAFGSLRRLVRAALRALTGRQDGTPVAGRPATGLHMAEGRGHVAWPATHPVAAARRLRVLRVVDAGHAPSTAGRMVISGRMADVCAELERLAALEAAAA</sequence>
<name>A0A6N8IXS0_9BURK</name>